<dbReference type="AlphaFoldDB" id="A0A936YM21"/>
<evidence type="ECO:0000313" key="5">
    <source>
        <dbReference type="Proteomes" id="UP000633219"/>
    </source>
</evidence>
<sequence>MDYTAQRNKMVDNQIRTTDVTSHSVLNAFLSVPRESFVADRLKPLAYSDNDLEIAPGRYLMEPSPLAKLIQLAGIRKTDNVLEIGAGSGYGSALLAELAGSVVALESDAALVEVAKANLAGCPNVAVVAGTLSAGHAGKAPYDVILVSGSVDQVPDSLFSQLKEGGRLVVVIGQGLSSSARIFVREQGTQSERFAFNTSVRKLPGFDKAAEFIF</sequence>
<reference evidence="4" key="1">
    <citation type="submission" date="2021-01" db="EMBL/GenBank/DDBJ databases">
        <title>Rhizobium sp. strain KVB221 16S ribosomal RNA gene Genome sequencing and assembly.</title>
        <authorList>
            <person name="Kang M."/>
        </authorList>
    </citation>
    <scope>NUCLEOTIDE SEQUENCE</scope>
    <source>
        <strain evidence="4">KVB221</strain>
    </source>
</reference>
<evidence type="ECO:0000313" key="4">
    <source>
        <dbReference type="EMBL" id="MBL0372868.1"/>
    </source>
</evidence>
<comment type="similarity">
    <text evidence="1">Belongs to the methyltransferase superfamily. L-isoaspartyl/D-aspartyl protein methyltransferase family.</text>
</comment>
<dbReference type="InterPro" id="IPR000682">
    <property type="entry name" value="PCMT"/>
</dbReference>
<evidence type="ECO:0000256" key="3">
    <source>
        <dbReference type="ARBA" id="ARBA00030757"/>
    </source>
</evidence>
<dbReference type="GO" id="GO:0005737">
    <property type="term" value="C:cytoplasm"/>
    <property type="evidence" value="ECO:0007669"/>
    <property type="project" value="TreeGrafter"/>
</dbReference>
<evidence type="ECO:0000256" key="2">
    <source>
        <dbReference type="ARBA" id="ARBA00013346"/>
    </source>
</evidence>
<dbReference type="CDD" id="cd02440">
    <property type="entry name" value="AdoMet_MTases"/>
    <property type="match status" value="1"/>
</dbReference>
<dbReference type="PANTHER" id="PTHR11579:SF18">
    <property type="entry name" value="PROTEIN-L-ISOASPARTATE O-METHYLTRANSFERASE"/>
    <property type="match status" value="1"/>
</dbReference>
<dbReference type="Gene3D" id="3.40.50.150">
    <property type="entry name" value="Vaccinia Virus protein VP39"/>
    <property type="match status" value="1"/>
</dbReference>
<accession>A0A936YM21</accession>
<organism evidence="4 5">
    <name type="scientific">Rhizobium setariae</name>
    <dbReference type="NCBI Taxonomy" id="2801340"/>
    <lineage>
        <taxon>Bacteria</taxon>
        <taxon>Pseudomonadati</taxon>
        <taxon>Pseudomonadota</taxon>
        <taxon>Alphaproteobacteria</taxon>
        <taxon>Hyphomicrobiales</taxon>
        <taxon>Rhizobiaceae</taxon>
        <taxon>Rhizobium/Agrobacterium group</taxon>
        <taxon>Rhizobium</taxon>
    </lineage>
</organism>
<dbReference type="GO" id="GO:0004719">
    <property type="term" value="F:protein-L-isoaspartate (D-aspartate) O-methyltransferase activity"/>
    <property type="evidence" value="ECO:0007669"/>
    <property type="project" value="InterPro"/>
</dbReference>
<keyword evidence="5" id="KW-1185">Reference proteome</keyword>
<evidence type="ECO:0000256" key="1">
    <source>
        <dbReference type="ARBA" id="ARBA00005369"/>
    </source>
</evidence>
<gene>
    <name evidence="4" type="ORF">JJB09_12610</name>
</gene>
<dbReference type="EMBL" id="JAEQNC010000006">
    <property type="protein sequence ID" value="MBL0372868.1"/>
    <property type="molecule type" value="Genomic_DNA"/>
</dbReference>
<dbReference type="Proteomes" id="UP000633219">
    <property type="component" value="Unassembled WGS sequence"/>
</dbReference>
<dbReference type="PANTHER" id="PTHR11579">
    <property type="entry name" value="PROTEIN-L-ISOASPARTATE O-METHYLTRANSFERASE"/>
    <property type="match status" value="1"/>
</dbReference>
<dbReference type="RefSeq" id="WP_201658347.1">
    <property type="nucleotide sequence ID" value="NZ_JAEQNC010000006.1"/>
</dbReference>
<comment type="caution">
    <text evidence="4">The sequence shown here is derived from an EMBL/GenBank/DDBJ whole genome shotgun (WGS) entry which is preliminary data.</text>
</comment>
<name>A0A936YM21_9HYPH</name>
<protein>
    <recommendedName>
        <fullName evidence="2">Protein-L-isoaspartate O-methyltransferase</fullName>
    </recommendedName>
    <alternativeName>
        <fullName evidence="3">Protein L-isoaspartyl methyltransferase</fullName>
    </alternativeName>
</protein>
<dbReference type="InterPro" id="IPR029063">
    <property type="entry name" value="SAM-dependent_MTases_sf"/>
</dbReference>
<dbReference type="SUPFAM" id="SSF53335">
    <property type="entry name" value="S-adenosyl-L-methionine-dependent methyltransferases"/>
    <property type="match status" value="1"/>
</dbReference>
<proteinExistence type="inferred from homology"/>
<dbReference type="Pfam" id="PF01135">
    <property type="entry name" value="PCMT"/>
    <property type="match status" value="1"/>
</dbReference>